<evidence type="ECO:0000313" key="2">
    <source>
        <dbReference type="EMBL" id="ARF62855.1"/>
    </source>
</evidence>
<dbReference type="Pfam" id="PF13479">
    <property type="entry name" value="AAA_24"/>
    <property type="match status" value="1"/>
</dbReference>
<name>A0A1V0UC96_STRVN</name>
<protein>
    <recommendedName>
        <fullName evidence="4">AAA family ATPase</fullName>
    </recommendedName>
</protein>
<dbReference type="SUPFAM" id="SSF52540">
    <property type="entry name" value="P-loop containing nucleoside triphosphate hydrolases"/>
    <property type="match status" value="1"/>
</dbReference>
<evidence type="ECO:0008006" key="4">
    <source>
        <dbReference type="Google" id="ProtNLM"/>
    </source>
</evidence>
<dbReference type="STRING" id="1935.B1H20_16765"/>
<dbReference type="EMBL" id="CP020570">
    <property type="protein sequence ID" value="ARF62855.1"/>
    <property type="molecule type" value="Genomic_DNA"/>
</dbReference>
<proteinExistence type="predicted"/>
<dbReference type="AlphaFoldDB" id="A0A1V0UC96"/>
<evidence type="ECO:0000313" key="3">
    <source>
        <dbReference type="Proteomes" id="UP000192445"/>
    </source>
</evidence>
<feature type="region of interest" description="Disordered" evidence="1">
    <location>
        <begin position="1"/>
        <end position="23"/>
    </location>
</feature>
<organism evidence="2 3">
    <name type="scientific">Streptomyces violaceoruber</name>
    <dbReference type="NCBI Taxonomy" id="1935"/>
    <lineage>
        <taxon>Bacteria</taxon>
        <taxon>Bacillati</taxon>
        <taxon>Actinomycetota</taxon>
        <taxon>Actinomycetes</taxon>
        <taxon>Kitasatosporales</taxon>
        <taxon>Streptomycetaceae</taxon>
        <taxon>Streptomyces</taxon>
        <taxon>Streptomyces violaceoruber group</taxon>
    </lineage>
</organism>
<dbReference type="KEGG" id="svu:B1H20_16765"/>
<sequence>MADHRHRDRPPHHHPAAARPPEQHVNAFSFAPATRETARARIALQGPGGSGKTKTGLRLAEKFANGGPIGVIDTERGSALKYAPVPGRPDLGGHQFMHLPMAFCSPENLIAAVRAAEEARIAVLFVDSWSHFWAGKGGLLARVEEESKKASNRGGKFTAWAPVNDLEQDMLDALLNFPGHVIVSMRTKNDYSMEGKTVTKVGVKTVQREGSEYEFDVVIDMIEGTGTVTKTRYEPLYNASVHHPGEDFAEVILEQLGQGVDPVAAIVDAAADDELTLDAVLQLSADAARRNLRQAQILHPTGGQPTTVDALLRERLGDVVTALLANESMTYDRAIELHRRAEADGWIAVERMVEEDGNLVVFTLGDLIKARGTALRPTPQKAPENSTPSTGNATAASTSHQPGSEAVTAPQSRKIFATLAGLGFDNGDRERRLRAISLIVGRQVPTQNDLTFGEAAVVIETLDGFTGDDAAGRFREHLNELLDAAKQPAHA</sequence>
<feature type="region of interest" description="Disordered" evidence="1">
    <location>
        <begin position="373"/>
        <end position="410"/>
    </location>
</feature>
<feature type="compositionally biased region" description="Polar residues" evidence="1">
    <location>
        <begin position="383"/>
        <end position="402"/>
    </location>
</feature>
<dbReference type="Proteomes" id="UP000192445">
    <property type="component" value="Chromosome"/>
</dbReference>
<gene>
    <name evidence="2" type="ORF">B1H20_16765</name>
</gene>
<dbReference type="InterPro" id="IPR027417">
    <property type="entry name" value="P-loop_NTPase"/>
</dbReference>
<reference evidence="2 3" key="1">
    <citation type="submission" date="2017-03" db="EMBL/GenBank/DDBJ databases">
        <title>Complete Genome Sequence of a natural compounds producer, Streptomyces violaceus S21.</title>
        <authorList>
            <person name="Zhong C."/>
            <person name="Zhao Z."/>
            <person name="Fu J."/>
            <person name="Zong G."/>
            <person name="Qin R."/>
            <person name="Cao G."/>
        </authorList>
    </citation>
    <scope>NUCLEOTIDE SEQUENCE [LARGE SCALE GENOMIC DNA]</scope>
    <source>
        <strain evidence="2 3">S21</strain>
    </source>
</reference>
<feature type="compositionally biased region" description="Basic residues" evidence="1">
    <location>
        <begin position="1"/>
        <end position="16"/>
    </location>
</feature>
<accession>A0A1V0UC96</accession>
<evidence type="ECO:0000256" key="1">
    <source>
        <dbReference type="SAM" id="MobiDB-lite"/>
    </source>
</evidence>